<dbReference type="EMBL" id="CM042059">
    <property type="protein sequence ID" value="KAI3681908.1"/>
    <property type="molecule type" value="Genomic_DNA"/>
</dbReference>
<comment type="caution">
    <text evidence="1">The sequence shown here is derived from an EMBL/GenBank/DDBJ whole genome shotgun (WGS) entry which is preliminary data.</text>
</comment>
<reference evidence="2" key="1">
    <citation type="journal article" date="2022" name="Mol. Ecol. Resour.">
        <title>The genomes of chicory, endive, great burdock and yacon provide insights into Asteraceae palaeo-polyploidization history and plant inulin production.</title>
        <authorList>
            <person name="Fan W."/>
            <person name="Wang S."/>
            <person name="Wang H."/>
            <person name="Wang A."/>
            <person name="Jiang F."/>
            <person name="Liu H."/>
            <person name="Zhao H."/>
            <person name="Xu D."/>
            <person name="Zhang Y."/>
        </authorList>
    </citation>
    <scope>NUCLEOTIDE SEQUENCE [LARGE SCALE GENOMIC DNA]</scope>
    <source>
        <strain evidence="2">cv. Niubang</strain>
    </source>
</reference>
<reference evidence="1 2" key="2">
    <citation type="journal article" date="2022" name="Mol. Ecol. Resour.">
        <title>The genomes of chicory, endive, great burdock and yacon provide insights into Asteraceae paleo-polyploidization history and plant inulin production.</title>
        <authorList>
            <person name="Fan W."/>
            <person name="Wang S."/>
            <person name="Wang H."/>
            <person name="Wang A."/>
            <person name="Jiang F."/>
            <person name="Liu H."/>
            <person name="Zhao H."/>
            <person name="Xu D."/>
            <person name="Zhang Y."/>
        </authorList>
    </citation>
    <scope>NUCLEOTIDE SEQUENCE [LARGE SCALE GENOMIC DNA]</scope>
    <source>
        <strain evidence="2">cv. Niubang</strain>
    </source>
</reference>
<dbReference type="Proteomes" id="UP001055879">
    <property type="component" value="Linkage Group LG13"/>
</dbReference>
<evidence type="ECO:0000313" key="1">
    <source>
        <dbReference type="EMBL" id="KAI3681908.1"/>
    </source>
</evidence>
<organism evidence="1 2">
    <name type="scientific">Arctium lappa</name>
    <name type="common">Greater burdock</name>
    <name type="synonym">Lappa major</name>
    <dbReference type="NCBI Taxonomy" id="4217"/>
    <lineage>
        <taxon>Eukaryota</taxon>
        <taxon>Viridiplantae</taxon>
        <taxon>Streptophyta</taxon>
        <taxon>Embryophyta</taxon>
        <taxon>Tracheophyta</taxon>
        <taxon>Spermatophyta</taxon>
        <taxon>Magnoliopsida</taxon>
        <taxon>eudicotyledons</taxon>
        <taxon>Gunneridae</taxon>
        <taxon>Pentapetalae</taxon>
        <taxon>asterids</taxon>
        <taxon>campanulids</taxon>
        <taxon>Asterales</taxon>
        <taxon>Asteraceae</taxon>
        <taxon>Carduoideae</taxon>
        <taxon>Cardueae</taxon>
        <taxon>Arctiinae</taxon>
        <taxon>Arctium</taxon>
    </lineage>
</organism>
<protein>
    <submittedName>
        <fullName evidence="1">Uncharacterized protein</fullName>
    </submittedName>
</protein>
<proteinExistence type="predicted"/>
<gene>
    <name evidence="1" type="ORF">L6452_36715</name>
</gene>
<sequence length="178" mass="20349">MQQHSQSNPTLADLQRGNPGSTVLLLYRVREEWKFKFKDIPILNNQNLFEPIGNPGSTVLLLYRVREEWKFKFKDIPILNNQNLFEPIGDPSSTVFLLYRVREEWKGASRFTEAIQVLPALLLRFLREHRSEWADNNIDAYSAAAVKLGPTSIPTSLYGGVTVSVGKKDVYSIISRLI</sequence>
<name>A0ACB8YE60_ARCLA</name>
<evidence type="ECO:0000313" key="2">
    <source>
        <dbReference type="Proteomes" id="UP001055879"/>
    </source>
</evidence>
<accession>A0ACB8YE60</accession>
<keyword evidence="2" id="KW-1185">Reference proteome</keyword>